<reference evidence="1" key="1">
    <citation type="submission" date="2022-12" db="EMBL/GenBank/DDBJ databases">
        <authorList>
            <person name="Wang J."/>
        </authorList>
    </citation>
    <scope>NUCLEOTIDE SEQUENCE</scope>
    <source>
        <strain evidence="1">HY-42-06</strain>
    </source>
</reference>
<dbReference type="PANTHER" id="PTHR46124">
    <property type="entry name" value="D-AMINOACYL-TRNA DEACYLASE"/>
    <property type="match status" value="1"/>
</dbReference>
<accession>A0ABT4CSF7</accession>
<proteinExistence type="predicted"/>
<dbReference type="PIRSF" id="PIRSF005902">
    <property type="entry name" value="DNase_TatD"/>
    <property type="match status" value="1"/>
</dbReference>
<evidence type="ECO:0000313" key="2">
    <source>
        <dbReference type="Proteomes" id="UP001079657"/>
    </source>
</evidence>
<protein>
    <submittedName>
        <fullName evidence="1">TatD family hydrolase</fullName>
    </submittedName>
</protein>
<sequence>MFIEAHTHLDHYKHNELKRAIKEIDDKNIITINNSMDIPSYIKNIEISRKSKFIIPTFGIHPWNAAKYVDRLDAIEEYIYKTPMIGEIGLDFYWVKDKAQFGAQRKVLSFFLQKAKEQNKVVNLHTKGAEQEILDLLDEYKIENAIIHWYSGPKDILKNMICRNYYFTLGVEISYSDKITAIAQEIPLNRLLTETDGPGAEEWISGKRGMPILIEKVVSNLSEIKGISKEEIKQIVFENFNTLVYEKDLLKGFDR</sequence>
<dbReference type="Gene3D" id="3.20.20.140">
    <property type="entry name" value="Metal-dependent hydrolases"/>
    <property type="match status" value="1"/>
</dbReference>
<organism evidence="1 2">
    <name type="scientific">Clostridium ganghwense</name>
    <dbReference type="NCBI Taxonomy" id="312089"/>
    <lineage>
        <taxon>Bacteria</taxon>
        <taxon>Bacillati</taxon>
        <taxon>Bacillota</taxon>
        <taxon>Clostridia</taxon>
        <taxon>Eubacteriales</taxon>
        <taxon>Clostridiaceae</taxon>
        <taxon>Clostridium</taxon>
    </lineage>
</organism>
<dbReference type="Pfam" id="PF01026">
    <property type="entry name" value="TatD_DNase"/>
    <property type="match status" value="1"/>
</dbReference>
<dbReference type="RefSeq" id="WP_268050916.1">
    <property type="nucleotide sequence ID" value="NZ_JAPQES010000006.1"/>
</dbReference>
<name>A0ABT4CSF7_9CLOT</name>
<keyword evidence="2" id="KW-1185">Reference proteome</keyword>
<dbReference type="GO" id="GO:0016787">
    <property type="term" value="F:hydrolase activity"/>
    <property type="evidence" value="ECO:0007669"/>
    <property type="project" value="UniProtKB-KW"/>
</dbReference>
<dbReference type="InterPro" id="IPR001130">
    <property type="entry name" value="TatD-like"/>
</dbReference>
<comment type="caution">
    <text evidence="1">The sequence shown here is derived from an EMBL/GenBank/DDBJ whole genome shotgun (WGS) entry which is preliminary data.</text>
</comment>
<dbReference type="PANTHER" id="PTHR46124:SF2">
    <property type="entry name" value="D-AMINOACYL-TRNA DEACYLASE"/>
    <property type="match status" value="1"/>
</dbReference>
<dbReference type="EMBL" id="JAPQES010000006">
    <property type="protein sequence ID" value="MCY6372004.1"/>
    <property type="molecule type" value="Genomic_DNA"/>
</dbReference>
<dbReference type="SUPFAM" id="SSF51556">
    <property type="entry name" value="Metallo-dependent hydrolases"/>
    <property type="match status" value="1"/>
</dbReference>
<gene>
    <name evidence="1" type="ORF">OXH55_15320</name>
</gene>
<keyword evidence="1" id="KW-0378">Hydrolase</keyword>
<dbReference type="InterPro" id="IPR032466">
    <property type="entry name" value="Metal_Hydrolase"/>
</dbReference>
<dbReference type="Proteomes" id="UP001079657">
    <property type="component" value="Unassembled WGS sequence"/>
</dbReference>
<dbReference type="CDD" id="cd01310">
    <property type="entry name" value="TatD_DNAse"/>
    <property type="match status" value="1"/>
</dbReference>
<evidence type="ECO:0000313" key="1">
    <source>
        <dbReference type="EMBL" id="MCY6372004.1"/>
    </source>
</evidence>